<dbReference type="SUPFAM" id="SSF48208">
    <property type="entry name" value="Six-hairpin glycosidases"/>
    <property type="match status" value="1"/>
</dbReference>
<name>A0ABS8HQ79_9FIRM</name>
<gene>
    <name evidence="1" type="ORF">LMF89_04945</name>
</gene>
<reference evidence="1" key="1">
    <citation type="submission" date="2021-11" db="EMBL/GenBank/DDBJ databases">
        <title>Description of a new species Pelosinus isolated from the bottom sediments of Lake Baikal.</title>
        <authorList>
            <person name="Zakharyuk A."/>
        </authorList>
    </citation>
    <scope>NUCLEOTIDE SEQUENCE</scope>
    <source>
        <strain evidence="1">Bkl1</strain>
    </source>
</reference>
<keyword evidence="2" id="KW-1185">Reference proteome</keyword>
<protein>
    <submittedName>
        <fullName evidence="1">Glycosyltransferase</fullName>
    </submittedName>
</protein>
<evidence type="ECO:0000313" key="2">
    <source>
        <dbReference type="Proteomes" id="UP001165492"/>
    </source>
</evidence>
<dbReference type="InterPro" id="IPR008928">
    <property type="entry name" value="6-hairpin_glycosidase_sf"/>
</dbReference>
<evidence type="ECO:0000313" key="1">
    <source>
        <dbReference type="EMBL" id="MCC5464714.1"/>
    </source>
</evidence>
<accession>A0ABS8HQ79</accession>
<proteinExistence type="predicted"/>
<dbReference type="RefSeq" id="WP_229534135.1">
    <property type="nucleotide sequence ID" value="NZ_JAJHJB010000004.1"/>
</dbReference>
<dbReference type="SUPFAM" id="SSF48239">
    <property type="entry name" value="Terpenoid cyclases/Protein prenyltransferases"/>
    <property type="match status" value="1"/>
</dbReference>
<organism evidence="1 2">
    <name type="scientific">Pelosinus baikalensis</name>
    <dbReference type="NCBI Taxonomy" id="2892015"/>
    <lineage>
        <taxon>Bacteria</taxon>
        <taxon>Bacillati</taxon>
        <taxon>Bacillota</taxon>
        <taxon>Negativicutes</taxon>
        <taxon>Selenomonadales</taxon>
        <taxon>Sporomusaceae</taxon>
        <taxon>Pelosinus</taxon>
    </lineage>
</organism>
<dbReference type="EMBL" id="JAJHJB010000004">
    <property type="protein sequence ID" value="MCC5464714.1"/>
    <property type="molecule type" value="Genomic_DNA"/>
</dbReference>
<dbReference type="Proteomes" id="UP001165492">
    <property type="component" value="Unassembled WGS sequence"/>
</dbReference>
<dbReference type="InterPro" id="IPR008930">
    <property type="entry name" value="Terpenoid_cyclase/PrenylTrfase"/>
</dbReference>
<sequence length="380" mass="42833">MNQLGNVFDDAHIFRMTDDTGMFQHTRYNVPDLAKGYTTDDNARALIMAVMLYETRRKPEYLVLIYRYLAFILYAQNENGHFRNFMTYGRQFTEAEGSEECFGRCLWALGYTLASPVMPGGIKDACTSAITRALPIISSLKCLRGQAYVLIGLGLIPDIKRDSLILKLADAIGNCFEQCSGENWKWFEDSLTYDNGVLPWAMFVASYQTGQERFLHIGRESMEFLDQDAFRDGFFRPVGCRGWRMRGAEPALYDQQPVEASMSTLAHLAAYKVTGDESMLELARRSFAWYLGENSRNESLIDAETGGCFDGIMVEGLNRNQGAESIVGYAIANLALDNAASAPLGIHDQFLQNTEEASPQSNWRRLGKVILPSWRQANRK</sequence>
<comment type="caution">
    <text evidence="1">The sequence shown here is derived from an EMBL/GenBank/DDBJ whole genome shotgun (WGS) entry which is preliminary data.</text>
</comment>